<name>A0A395GMT3_9EURO</name>
<sequence length="167" mass="17667">MTALTNTLAGCEGPPGLPAGPVIRTGRWVVERRVTIGAGPNPVPIRPHRINLLVSSVPGAPSPAPSERRAWQRQRYGPNPHLAGGLGRDQLVSNLQLSSRIPPRPSTPLPAWICPSPHSVRIEVASGFVSGLLREKKADALTPSPYPPPGHVCGRISAVPTGLFFSP</sequence>
<dbReference type="GeneID" id="37219657"/>
<feature type="region of interest" description="Disordered" evidence="1">
    <location>
        <begin position="57"/>
        <end position="85"/>
    </location>
</feature>
<dbReference type="EMBL" id="KZ824496">
    <property type="protein sequence ID" value="RAK95323.1"/>
    <property type="molecule type" value="Genomic_DNA"/>
</dbReference>
<dbReference type="Proteomes" id="UP000249402">
    <property type="component" value="Unassembled WGS sequence"/>
</dbReference>
<evidence type="ECO:0000313" key="2">
    <source>
        <dbReference type="EMBL" id="RAK95323.1"/>
    </source>
</evidence>
<evidence type="ECO:0000256" key="1">
    <source>
        <dbReference type="SAM" id="MobiDB-lite"/>
    </source>
</evidence>
<accession>A0A395GMT3</accession>
<dbReference type="VEuPathDB" id="FungiDB:BO80DRAFT_266444"/>
<protein>
    <submittedName>
        <fullName evidence="2">Uncharacterized protein</fullName>
    </submittedName>
</protein>
<keyword evidence="3" id="KW-1185">Reference proteome</keyword>
<dbReference type="AlphaFoldDB" id="A0A395GMT3"/>
<evidence type="ECO:0000313" key="3">
    <source>
        <dbReference type="Proteomes" id="UP000249402"/>
    </source>
</evidence>
<reference evidence="2 3" key="1">
    <citation type="submission" date="2018-02" db="EMBL/GenBank/DDBJ databases">
        <title>The genomes of Aspergillus section Nigri reveals drivers in fungal speciation.</title>
        <authorList>
            <consortium name="DOE Joint Genome Institute"/>
            <person name="Vesth T.C."/>
            <person name="Nybo J."/>
            <person name="Theobald S."/>
            <person name="Brandl J."/>
            <person name="Frisvad J.C."/>
            <person name="Nielsen K.F."/>
            <person name="Lyhne E.K."/>
            <person name="Kogle M.E."/>
            <person name="Kuo A."/>
            <person name="Riley R."/>
            <person name="Clum A."/>
            <person name="Nolan M."/>
            <person name="Lipzen A."/>
            <person name="Salamov A."/>
            <person name="Henrissat B."/>
            <person name="Wiebenga A."/>
            <person name="De vries R.P."/>
            <person name="Grigoriev I.V."/>
            <person name="Mortensen U.H."/>
            <person name="Andersen M.R."/>
            <person name="Baker S.E."/>
        </authorList>
    </citation>
    <scope>NUCLEOTIDE SEQUENCE [LARGE SCALE GENOMIC DNA]</scope>
    <source>
        <strain evidence="2 3">CBS 121593</strain>
    </source>
</reference>
<proteinExistence type="predicted"/>
<gene>
    <name evidence="2" type="ORF">BO80DRAFT_266444</name>
</gene>
<dbReference type="RefSeq" id="XP_025569651.1">
    <property type="nucleotide sequence ID" value="XM_025714792.1"/>
</dbReference>
<organism evidence="2 3">
    <name type="scientific">Aspergillus ibericus CBS 121593</name>
    <dbReference type="NCBI Taxonomy" id="1448316"/>
    <lineage>
        <taxon>Eukaryota</taxon>
        <taxon>Fungi</taxon>
        <taxon>Dikarya</taxon>
        <taxon>Ascomycota</taxon>
        <taxon>Pezizomycotina</taxon>
        <taxon>Eurotiomycetes</taxon>
        <taxon>Eurotiomycetidae</taxon>
        <taxon>Eurotiales</taxon>
        <taxon>Aspergillaceae</taxon>
        <taxon>Aspergillus</taxon>
        <taxon>Aspergillus subgen. Circumdati</taxon>
    </lineage>
</organism>